<organism evidence="3 4">
    <name type="scientific">Halalkalibaculum roseum</name>
    <dbReference type="NCBI Taxonomy" id="2709311"/>
    <lineage>
        <taxon>Bacteria</taxon>
        <taxon>Pseudomonadati</taxon>
        <taxon>Balneolota</taxon>
        <taxon>Balneolia</taxon>
        <taxon>Balneolales</taxon>
        <taxon>Balneolaceae</taxon>
        <taxon>Halalkalibaculum</taxon>
    </lineage>
</organism>
<evidence type="ECO:0000256" key="2">
    <source>
        <dbReference type="ARBA" id="ARBA00023204"/>
    </source>
</evidence>
<dbReference type="InterPro" id="IPR011257">
    <property type="entry name" value="DNA_glycosylase"/>
</dbReference>
<name>A0A6M1T5I3_9BACT</name>
<dbReference type="GO" id="GO:0032993">
    <property type="term" value="C:protein-DNA complex"/>
    <property type="evidence" value="ECO:0007669"/>
    <property type="project" value="TreeGrafter"/>
</dbReference>
<dbReference type="InterPro" id="IPR051912">
    <property type="entry name" value="Alkylbase_DNA_Glycosylase/TA"/>
</dbReference>
<dbReference type="PANTHER" id="PTHR43003:SF5">
    <property type="entry name" value="DNA-3-METHYLADENINE GLYCOSYLASE"/>
    <property type="match status" value="1"/>
</dbReference>
<dbReference type="RefSeq" id="WP_165142426.1">
    <property type="nucleotide sequence ID" value="NZ_JAALLT010000003.1"/>
</dbReference>
<dbReference type="InterPro" id="IPR037046">
    <property type="entry name" value="AlkA_N_sf"/>
</dbReference>
<dbReference type="GO" id="GO:0032131">
    <property type="term" value="F:alkylated DNA binding"/>
    <property type="evidence" value="ECO:0007669"/>
    <property type="project" value="TreeGrafter"/>
</dbReference>
<dbReference type="GO" id="GO:0043916">
    <property type="term" value="F:DNA-7-methylguanine glycosylase activity"/>
    <property type="evidence" value="ECO:0007669"/>
    <property type="project" value="TreeGrafter"/>
</dbReference>
<evidence type="ECO:0008006" key="5">
    <source>
        <dbReference type="Google" id="ProtNLM"/>
    </source>
</evidence>
<dbReference type="Proteomes" id="UP000473278">
    <property type="component" value="Unassembled WGS sequence"/>
</dbReference>
<keyword evidence="4" id="KW-1185">Reference proteome</keyword>
<comment type="caution">
    <text evidence="3">The sequence shown here is derived from an EMBL/GenBank/DDBJ whole genome shotgun (WGS) entry which is preliminary data.</text>
</comment>
<evidence type="ECO:0000256" key="1">
    <source>
        <dbReference type="ARBA" id="ARBA00022763"/>
    </source>
</evidence>
<dbReference type="PANTHER" id="PTHR43003">
    <property type="entry name" value="DNA-3-METHYLADENINE GLYCOSYLASE"/>
    <property type="match status" value="1"/>
</dbReference>
<proteinExistence type="predicted"/>
<evidence type="ECO:0000313" key="4">
    <source>
        <dbReference type="Proteomes" id="UP000473278"/>
    </source>
</evidence>
<dbReference type="GO" id="GO:0008725">
    <property type="term" value="F:DNA-3-methyladenine glycosylase activity"/>
    <property type="evidence" value="ECO:0007669"/>
    <property type="project" value="TreeGrafter"/>
</dbReference>
<sequence length="317" mass="36704">MSNWTLKSIPPHDWFICLDIKEYFDHEHDPELVFEEGFTRPIPVGDRDVIITSFFNGEPDNPEFHFESAEALSKDEIEEANKSLARIFGTKIDLRPFYEKVENDPVLGPKITDLYGLKRMARANLFEDTINRIIEMRLSHKPTAKKMVYKVRENYGSLVTAKGKSLPAWPRPHQLVKADPMSIRKLGPTKRKGEFIIGFAEDILSGERNLHHLETCQPQVFYDTMRKVRGVGPTSAQQLMLFRERTDAVFPSNKSKGEEKGLRKWIAMSYGEDPDTISEEDFQKLISNWEGYEAAAIEFMFVNWVLTEKEKKRKKNS</sequence>
<dbReference type="Gene3D" id="1.10.340.30">
    <property type="entry name" value="Hypothetical protein, domain 2"/>
    <property type="match status" value="1"/>
</dbReference>
<gene>
    <name evidence="3" type="ORF">G3570_11505</name>
</gene>
<dbReference type="AlphaFoldDB" id="A0A6M1T5I3"/>
<dbReference type="Gene3D" id="3.30.310.20">
    <property type="entry name" value="DNA-3-methyladenine glycosylase AlkA, N-terminal domain"/>
    <property type="match status" value="1"/>
</dbReference>
<dbReference type="GO" id="GO:0006307">
    <property type="term" value="P:DNA alkylation repair"/>
    <property type="evidence" value="ECO:0007669"/>
    <property type="project" value="TreeGrafter"/>
</dbReference>
<keyword evidence="2" id="KW-0234">DNA repair</keyword>
<dbReference type="SUPFAM" id="SSF48150">
    <property type="entry name" value="DNA-glycosylase"/>
    <property type="match status" value="1"/>
</dbReference>
<dbReference type="EMBL" id="JAALLT010000003">
    <property type="protein sequence ID" value="NGP77265.1"/>
    <property type="molecule type" value="Genomic_DNA"/>
</dbReference>
<protein>
    <recommendedName>
        <fullName evidence="5">3-methyladenine DNA glycosylase/8-oxoguanine DNA glycosylase</fullName>
    </recommendedName>
</protein>
<keyword evidence="1" id="KW-0227">DNA damage</keyword>
<accession>A0A6M1T5I3</accession>
<dbReference type="GO" id="GO:0006285">
    <property type="term" value="P:base-excision repair, AP site formation"/>
    <property type="evidence" value="ECO:0007669"/>
    <property type="project" value="TreeGrafter"/>
</dbReference>
<evidence type="ECO:0000313" key="3">
    <source>
        <dbReference type="EMBL" id="NGP77265.1"/>
    </source>
</evidence>
<reference evidence="3 4" key="1">
    <citation type="submission" date="2020-02" db="EMBL/GenBank/DDBJ databases">
        <title>Balneolaceae bacterium YR4-1, complete genome.</title>
        <authorList>
            <person name="Li Y."/>
            <person name="Wu S."/>
        </authorList>
    </citation>
    <scope>NUCLEOTIDE SEQUENCE [LARGE SCALE GENOMIC DNA]</scope>
    <source>
        <strain evidence="3 4">YR4-1</strain>
    </source>
</reference>